<keyword evidence="3" id="KW-1185">Reference proteome</keyword>
<dbReference type="InterPro" id="IPR013103">
    <property type="entry name" value="RVT_2"/>
</dbReference>
<gene>
    <name evidence="2" type="ORF">SLEP1_g37643</name>
</gene>
<evidence type="ECO:0000313" key="2">
    <source>
        <dbReference type="EMBL" id="GKV28622.1"/>
    </source>
</evidence>
<comment type="caution">
    <text evidence="2">The sequence shown here is derived from an EMBL/GenBank/DDBJ whole genome shotgun (WGS) entry which is preliminary data.</text>
</comment>
<accession>A0AAV5KVH7</accession>
<reference evidence="2 3" key="1">
    <citation type="journal article" date="2021" name="Commun. Biol.">
        <title>The genome of Shorea leprosula (Dipterocarpaceae) highlights the ecological relevance of drought in aseasonal tropical rainforests.</title>
        <authorList>
            <person name="Ng K.K.S."/>
            <person name="Kobayashi M.J."/>
            <person name="Fawcett J.A."/>
            <person name="Hatakeyama M."/>
            <person name="Paape T."/>
            <person name="Ng C.H."/>
            <person name="Ang C.C."/>
            <person name="Tnah L.H."/>
            <person name="Lee C.T."/>
            <person name="Nishiyama T."/>
            <person name="Sese J."/>
            <person name="O'Brien M.J."/>
            <person name="Copetti D."/>
            <person name="Mohd Noor M.I."/>
            <person name="Ong R.C."/>
            <person name="Putra M."/>
            <person name="Sireger I.Z."/>
            <person name="Indrioko S."/>
            <person name="Kosugi Y."/>
            <person name="Izuno A."/>
            <person name="Isagi Y."/>
            <person name="Lee S.L."/>
            <person name="Shimizu K.K."/>
        </authorList>
    </citation>
    <scope>NUCLEOTIDE SEQUENCE [LARGE SCALE GENOMIC DNA]</scope>
    <source>
        <strain evidence="2">214</strain>
    </source>
</reference>
<evidence type="ECO:0000259" key="1">
    <source>
        <dbReference type="Pfam" id="PF07727"/>
    </source>
</evidence>
<organism evidence="2 3">
    <name type="scientific">Rubroshorea leprosula</name>
    <dbReference type="NCBI Taxonomy" id="152421"/>
    <lineage>
        <taxon>Eukaryota</taxon>
        <taxon>Viridiplantae</taxon>
        <taxon>Streptophyta</taxon>
        <taxon>Embryophyta</taxon>
        <taxon>Tracheophyta</taxon>
        <taxon>Spermatophyta</taxon>
        <taxon>Magnoliopsida</taxon>
        <taxon>eudicotyledons</taxon>
        <taxon>Gunneridae</taxon>
        <taxon>Pentapetalae</taxon>
        <taxon>rosids</taxon>
        <taxon>malvids</taxon>
        <taxon>Malvales</taxon>
        <taxon>Dipterocarpaceae</taxon>
        <taxon>Rubroshorea</taxon>
    </lineage>
</organism>
<evidence type="ECO:0000313" key="3">
    <source>
        <dbReference type="Proteomes" id="UP001054252"/>
    </source>
</evidence>
<protein>
    <recommendedName>
        <fullName evidence="1">Reverse transcriptase Ty1/copia-type domain-containing protein</fullName>
    </recommendedName>
</protein>
<sequence>MFFSLSNFLVSSSNFQVSSFDQPPFFTNPSVELIPSDSDVVTFDEFYNASPHAPTSSTEDDMPVGNALNNFELSSTSSSISPVDVASDIVEFTNEFVVPSSSRPTQASTNPLWQQAMQDELQVLENTRTLDLIDLSTKNKVYMKPPPGLNHPPNKVCRLRRALYGLKQSLRAWYAKFSATVSQFGFTSSPHDRALFIRKIAQGLEVTSSSDGYLLSQVKYASDLVSKAELNDSKSVSTPLEPNVKLTPMNGSPLSDPTRYRQLVDSLVYLTTTRLNIAYAVHIVS</sequence>
<dbReference type="Proteomes" id="UP001054252">
    <property type="component" value="Unassembled WGS sequence"/>
</dbReference>
<feature type="domain" description="Reverse transcriptase Ty1/copia-type" evidence="1">
    <location>
        <begin position="138"/>
        <end position="200"/>
    </location>
</feature>
<proteinExistence type="predicted"/>
<dbReference type="EMBL" id="BPVZ01000080">
    <property type="protein sequence ID" value="GKV28622.1"/>
    <property type="molecule type" value="Genomic_DNA"/>
</dbReference>
<dbReference type="AlphaFoldDB" id="A0AAV5KVH7"/>
<name>A0AAV5KVH7_9ROSI</name>
<dbReference type="Pfam" id="PF07727">
    <property type="entry name" value="RVT_2"/>
    <property type="match status" value="1"/>
</dbReference>